<protein>
    <submittedName>
        <fullName evidence="1">Uncharacterized protein</fullName>
    </submittedName>
</protein>
<dbReference type="EMBL" id="JACOQH010000002">
    <property type="protein sequence ID" value="MBC5753003.1"/>
    <property type="molecule type" value="Genomic_DNA"/>
</dbReference>
<name>A0ABR7I7U8_9FIRM</name>
<comment type="caution">
    <text evidence="1">The sequence shown here is derived from an EMBL/GenBank/DDBJ whole genome shotgun (WGS) entry which is preliminary data.</text>
</comment>
<dbReference type="Proteomes" id="UP000621540">
    <property type="component" value="Unassembled WGS sequence"/>
</dbReference>
<evidence type="ECO:0000313" key="1">
    <source>
        <dbReference type="EMBL" id="MBC5753003.1"/>
    </source>
</evidence>
<organism evidence="1 2">
    <name type="scientific">Roseburia yibonii</name>
    <dbReference type="NCBI Taxonomy" id="2763063"/>
    <lineage>
        <taxon>Bacteria</taxon>
        <taxon>Bacillati</taxon>
        <taxon>Bacillota</taxon>
        <taxon>Clostridia</taxon>
        <taxon>Lachnospirales</taxon>
        <taxon>Lachnospiraceae</taxon>
        <taxon>Roseburia</taxon>
    </lineage>
</organism>
<evidence type="ECO:0000313" key="2">
    <source>
        <dbReference type="Proteomes" id="UP000621540"/>
    </source>
</evidence>
<accession>A0ABR7I7U8</accession>
<keyword evidence="2" id="KW-1185">Reference proteome</keyword>
<proteinExistence type="predicted"/>
<sequence length="78" mass="8368">MAIAIKEILYNNKQYYPGDELPDDGPVKEWINAGSAVENVEPVKRTRAKRASATAGLPGIAIPPSGEDLVGKVPKHDV</sequence>
<reference evidence="1 2" key="1">
    <citation type="submission" date="2020-08" db="EMBL/GenBank/DDBJ databases">
        <title>Genome public.</title>
        <authorList>
            <person name="Liu C."/>
            <person name="Sun Q."/>
        </authorList>
    </citation>
    <scope>NUCLEOTIDE SEQUENCE [LARGE SCALE GENOMIC DNA]</scope>
    <source>
        <strain evidence="1 2">BX0805</strain>
    </source>
</reference>
<gene>
    <name evidence="1" type="ORF">H8Z76_03010</name>
</gene>
<dbReference type="RefSeq" id="WP_186981636.1">
    <property type="nucleotide sequence ID" value="NZ_JACOQH010000002.1"/>
</dbReference>